<evidence type="ECO:0000256" key="3">
    <source>
        <dbReference type="ARBA" id="ARBA00022801"/>
    </source>
</evidence>
<evidence type="ECO:0000256" key="2">
    <source>
        <dbReference type="ARBA" id="ARBA00022723"/>
    </source>
</evidence>
<dbReference type="Pfam" id="PF22505">
    <property type="entry name" value="RNase_J_b_CASP"/>
    <property type="match status" value="1"/>
</dbReference>
<dbReference type="CDD" id="cd07714">
    <property type="entry name" value="RNaseJ_MBL-fold"/>
    <property type="match status" value="1"/>
</dbReference>
<reference evidence="8 9" key="1">
    <citation type="submission" date="2023-04" db="EMBL/GenBank/DDBJ databases">
        <title>Marinoamorphus aggregata gen. nov., sp. Nov., isolate from tissue of brittle star Ophioplocus japonicus.</title>
        <authorList>
            <person name="Kawano K."/>
            <person name="Sawayama S."/>
            <person name="Nakagawa S."/>
        </authorList>
    </citation>
    <scope>NUCLEOTIDE SEQUENCE [LARGE SCALE GENOMIC DNA]</scope>
    <source>
        <strain evidence="8 9">NKW23</strain>
    </source>
</reference>
<keyword evidence="1" id="KW-0540">Nuclease</keyword>
<dbReference type="Gene3D" id="3.40.50.10710">
    <property type="entry name" value="Metallo-hydrolase/oxidoreductase"/>
    <property type="match status" value="1"/>
</dbReference>
<dbReference type="PANTHER" id="PTHR43694:SF1">
    <property type="entry name" value="RIBONUCLEASE J"/>
    <property type="match status" value="1"/>
</dbReference>
<keyword evidence="4" id="KW-0862">Zinc</keyword>
<evidence type="ECO:0000256" key="5">
    <source>
        <dbReference type="ARBA" id="ARBA00022839"/>
    </source>
</evidence>
<sequence>MTDKDKAELVYTALGGAGEIGMNCYLYGLGRGSGADWIVVDLGIGFGDMETSPGVELVLPDIGFLRQISKRVKGLFVTHAHEDHIGAIPHLWASIGAPIYARPFTAELVRRKLEEAGQDTRIVREVSPGQAVDAGRFSVRFLPITHSIPEASMLAIAAPQGTVVHSGDFKLDPDPQLGDPYDLSPYEELGREGVLALACDSTNVFLAGQAGSESEITANLRRIIRAAPGAVAATSFASNVARLKTLATAAHDVGRSIVVAGRAMRRMIEVAVETGQLKDFPPVVPDDQASQIPRENLFFLVTGSQGEARAALARIAGGSHPSVKLRDGDTVLFSSKTIPGNEAGIYRLYNKLSEQGIRVIDSEMERIHVSGHARRDDLEKIYEVLKPKVSVPIHGEHRHLVEHAKWAREWGASHALVVPNGSVARLDGNSPGVVDEVETGRIYLDGHAMIGAMDGVIRDRLKLARQGHVVLSLVIDEDGTLIADPDAKVIGGPQQHESWPDTLAGMIAEAVDEAIEGAAPKAKRTDAAVEDLAGKAARRVCTRYWGKKPVMTVMVTRLEDED</sequence>
<keyword evidence="5" id="KW-0269">Exonuclease</keyword>
<dbReference type="Pfam" id="PF07521">
    <property type="entry name" value="RMMBL"/>
    <property type="match status" value="1"/>
</dbReference>
<dbReference type="Gene3D" id="3.60.15.10">
    <property type="entry name" value="Ribonuclease Z/Hydroxyacylglutathione hydrolase-like"/>
    <property type="match status" value="1"/>
</dbReference>
<dbReference type="Pfam" id="PF00753">
    <property type="entry name" value="Lactamase_B"/>
    <property type="match status" value="1"/>
</dbReference>
<accession>A0ABQ6LT23</accession>
<feature type="domain" description="Metallo-beta-lactamase" evidence="7">
    <location>
        <begin position="21"/>
        <end position="209"/>
    </location>
</feature>
<proteinExistence type="predicted"/>
<dbReference type="Pfam" id="PF17770">
    <property type="entry name" value="RNase_J_C"/>
    <property type="match status" value="1"/>
</dbReference>
<protein>
    <submittedName>
        <fullName evidence="8">Ribonuclease J</fullName>
    </submittedName>
</protein>
<dbReference type="PANTHER" id="PTHR43694">
    <property type="entry name" value="RIBONUCLEASE J"/>
    <property type="match status" value="1"/>
</dbReference>
<dbReference type="InterPro" id="IPR011108">
    <property type="entry name" value="RMMBL"/>
</dbReference>
<evidence type="ECO:0000313" key="8">
    <source>
        <dbReference type="EMBL" id="GMG85216.1"/>
    </source>
</evidence>
<dbReference type="InterPro" id="IPR042173">
    <property type="entry name" value="RNase_J_2"/>
</dbReference>
<dbReference type="Proteomes" id="UP001239909">
    <property type="component" value="Unassembled WGS sequence"/>
</dbReference>
<comment type="caution">
    <text evidence="8">The sequence shown here is derived from an EMBL/GenBank/DDBJ whole genome shotgun (WGS) entry which is preliminary data.</text>
</comment>
<evidence type="ECO:0000313" key="9">
    <source>
        <dbReference type="Proteomes" id="UP001239909"/>
    </source>
</evidence>
<dbReference type="InterPro" id="IPR036866">
    <property type="entry name" value="RibonucZ/Hydroxyglut_hydro"/>
</dbReference>
<dbReference type="RefSeq" id="WP_285674496.1">
    <property type="nucleotide sequence ID" value="NZ_BSYI01000055.1"/>
</dbReference>
<dbReference type="SMART" id="SM00849">
    <property type="entry name" value="Lactamase_B"/>
    <property type="match status" value="1"/>
</dbReference>
<organism evidence="8 9">
    <name type="scientific">Paralimibaculum aggregatum</name>
    <dbReference type="NCBI Taxonomy" id="3036245"/>
    <lineage>
        <taxon>Bacteria</taxon>
        <taxon>Pseudomonadati</taxon>
        <taxon>Pseudomonadota</taxon>
        <taxon>Alphaproteobacteria</taxon>
        <taxon>Rhodobacterales</taxon>
        <taxon>Paracoccaceae</taxon>
        <taxon>Paralimibaculum</taxon>
    </lineage>
</organism>
<evidence type="ECO:0000256" key="1">
    <source>
        <dbReference type="ARBA" id="ARBA00022722"/>
    </source>
</evidence>
<keyword evidence="2" id="KW-0479">Metal-binding</keyword>
<dbReference type="InterPro" id="IPR041636">
    <property type="entry name" value="RNase_J_C"/>
</dbReference>
<dbReference type="InterPro" id="IPR055132">
    <property type="entry name" value="RNase_J_b_CASP"/>
</dbReference>
<keyword evidence="9" id="KW-1185">Reference proteome</keyword>
<keyword evidence="6" id="KW-0694">RNA-binding</keyword>
<evidence type="ECO:0000256" key="4">
    <source>
        <dbReference type="ARBA" id="ARBA00022833"/>
    </source>
</evidence>
<dbReference type="EMBL" id="BSYI01000055">
    <property type="protein sequence ID" value="GMG85216.1"/>
    <property type="molecule type" value="Genomic_DNA"/>
</dbReference>
<name>A0ABQ6LT23_9RHOB</name>
<gene>
    <name evidence="8" type="ORF">LNKW23_44330</name>
</gene>
<evidence type="ECO:0000259" key="7">
    <source>
        <dbReference type="SMART" id="SM00849"/>
    </source>
</evidence>
<keyword evidence="3" id="KW-0378">Hydrolase</keyword>
<dbReference type="SUPFAM" id="SSF56281">
    <property type="entry name" value="Metallo-hydrolase/oxidoreductase"/>
    <property type="match status" value="1"/>
</dbReference>
<dbReference type="InterPro" id="IPR001279">
    <property type="entry name" value="Metallo-B-lactamas"/>
</dbReference>
<dbReference type="Gene3D" id="3.10.20.580">
    <property type="match status" value="1"/>
</dbReference>
<evidence type="ECO:0000256" key="6">
    <source>
        <dbReference type="ARBA" id="ARBA00022884"/>
    </source>
</evidence>